<evidence type="ECO:0000256" key="5">
    <source>
        <dbReference type="HAMAP-Rule" id="MF_01114"/>
    </source>
</evidence>
<reference evidence="8 9" key="1">
    <citation type="submission" date="2015-10" db="EMBL/GenBank/DDBJ databases">
        <title>Corynebacteirum lowii and Corynebacterium oculi species nova, derived from human clinical disease and and emended description of Corynebacterium mastiditis.</title>
        <authorList>
            <person name="Bernard K."/>
            <person name="Pacheco A.L."/>
            <person name="Mcdougall C."/>
            <person name="Burtx T."/>
            <person name="Weibe D."/>
            <person name="Tyler S."/>
            <person name="Olson A.B."/>
            <person name="Cnockaert M."/>
            <person name="Eguchi H."/>
            <person name="Kuwahara T."/>
            <person name="Nakayama-Imaohji H."/>
            <person name="Boudewijins M."/>
            <person name="Van Hoecke F."/>
            <person name="Bernier A.-M."/>
            <person name="Vandamme P."/>
        </authorList>
    </citation>
    <scope>NUCLEOTIDE SEQUENCE [LARGE SCALE GENOMIC DNA]</scope>
    <source>
        <strain evidence="8 9">NML 130210</strain>
    </source>
</reference>
<dbReference type="InterPro" id="IPR053926">
    <property type="entry name" value="RecX_HTH_1st"/>
</dbReference>
<sequence length="205" mass="23445">MSERARQAIREERESKEEKLARLRSAIAHYQPQGFFNAEEEQSKSTVREAALRLLDHRARSRHELQERLLDKEHDPALVAAVLDDLQEAGLVDDAAFAWEWVRQRSGRRGKSTRLLARELREKGVAAGERQEALAQITREEERATALACARKKARGIKEVPEDYVGKHKDLRRVVGVLARRGFSEGISLALAREAVEERYRELEG</sequence>
<comment type="function">
    <text evidence="5">Modulates RecA activity.</text>
</comment>
<dbReference type="EMBL" id="LKST01000001">
    <property type="protein sequence ID" value="KQB85400.1"/>
    <property type="molecule type" value="Genomic_DNA"/>
</dbReference>
<dbReference type="Pfam" id="PF02631">
    <property type="entry name" value="RecX_HTH2"/>
    <property type="match status" value="1"/>
</dbReference>
<feature type="domain" description="RecX second three-helical" evidence="6">
    <location>
        <begin position="93"/>
        <end position="134"/>
    </location>
</feature>
<evidence type="ECO:0000259" key="7">
    <source>
        <dbReference type="Pfam" id="PF21982"/>
    </source>
</evidence>
<evidence type="ECO:0000256" key="2">
    <source>
        <dbReference type="ARBA" id="ARBA00009695"/>
    </source>
</evidence>
<comment type="caution">
    <text evidence="8">The sequence shown here is derived from an EMBL/GenBank/DDBJ whole genome shotgun (WGS) entry which is preliminary data.</text>
</comment>
<comment type="subcellular location">
    <subcellularLocation>
        <location evidence="1 5">Cytoplasm</location>
    </subcellularLocation>
</comment>
<protein>
    <recommendedName>
        <fullName evidence="3 5">Regulatory protein RecX</fullName>
    </recommendedName>
</protein>
<evidence type="ECO:0000259" key="6">
    <source>
        <dbReference type="Pfam" id="PF02631"/>
    </source>
</evidence>
<keyword evidence="4 5" id="KW-0963">Cytoplasm</keyword>
<gene>
    <name evidence="5 8" type="primary">recX</name>
    <name evidence="8" type="ORF">Cocul_00539</name>
</gene>
<dbReference type="InterPro" id="IPR003783">
    <property type="entry name" value="Regulatory_RecX"/>
</dbReference>
<dbReference type="GO" id="GO:0005737">
    <property type="term" value="C:cytoplasm"/>
    <property type="evidence" value="ECO:0007669"/>
    <property type="project" value="UniProtKB-SubCell"/>
</dbReference>
<evidence type="ECO:0000256" key="4">
    <source>
        <dbReference type="ARBA" id="ARBA00022490"/>
    </source>
</evidence>
<accession>A0A0Q1DYS1</accession>
<dbReference type="PANTHER" id="PTHR33602:SF1">
    <property type="entry name" value="REGULATORY PROTEIN RECX FAMILY PROTEIN"/>
    <property type="match status" value="1"/>
</dbReference>
<comment type="similarity">
    <text evidence="2 5">Belongs to the RecX family.</text>
</comment>
<dbReference type="Gene3D" id="1.10.10.10">
    <property type="entry name" value="Winged helix-like DNA-binding domain superfamily/Winged helix DNA-binding domain"/>
    <property type="match status" value="2"/>
</dbReference>
<evidence type="ECO:0000256" key="1">
    <source>
        <dbReference type="ARBA" id="ARBA00004496"/>
    </source>
</evidence>
<dbReference type="AlphaFoldDB" id="A0A0Q1DYS1"/>
<name>A0A0Q1DYS1_9CORY</name>
<dbReference type="HAMAP" id="MF_01114">
    <property type="entry name" value="RecX"/>
    <property type="match status" value="1"/>
</dbReference>
<dbReference type="InterPro" id="IPR053924">
    <property type="entry name" value="RecX_HTH_2nd"/>
</dbReference>
<evidence type="ECO:0000256" key="3">
    <source>
        <dbReference type="ARBA" id="ARBA00018111"/>
    </source>
</evidence>
<dbReference type="PANTHER" id="PTHR33602">
    <property type="entry name" value="REGULATORY PROTEIN RECX FAMILY PROTEIN"/>
    <property type="match status" value="1"/>
</dbReference>
<feature type="domain" description="RecX first three-helical" evidence="7">
    <location>
        <begin position="48"/>
        <end position="86"/>
    </location>
</feature>
<proteinExistence type="inferred from homology"/>
<dbReference type="Pfam" id="PF21982">
    <property type="entry name" value="RecX_HTH1"/>
    <property type="match status" value="1"/>
</dbReference>
<dbReference type="InterPro" id="IPR036388">
    <property type="entry name" value="WH-like_DNA-bd_sf"/>
</dbReference>
<dbReference type="RefSeq" id="WP_055121729.1">
    <property type="nucleotide sequence ID" value="NZ_LKST01000001.1"/>
</dbReference>
<evidence type="ECO:0000313" key="8">
    <source>
        <dbReference type="EMBL" id="KQB85400.1"/>
    </source>
</evidence>
<organism evidence="8 9">
    <name type="scientific">Corynebacterium oculi</name>
    <dbReference type="NCBI Taxonomy" id="1544416"/>
    <lineage>
        <taxon>Bacteria</taxon>
        <taxon>Bacillati</taxon>
        <taxon>Actinomycetota</taxon>
        <taxon>Actinomycetes</taxon>
        <taxon>Mycobacteriales</taxon>
        <taxon>Corynebacteriaceae</taxon>
        <taxon>Corynebacterium</taxon>
    </lineage>
</organism>
<dbReference type="STRING" id="1544416.Cocul_00539"/>
<dbReference type="OrthoDB" id="5244465at2"/>
<dbReference type="PATRIC" id="fig|1544416.3.peg.543"/>
<dbReference type="Proteomes" id="UP000050517">
    <property type="component" value="Unassembled WGS sequence"/>
</dbReference>
<keyword evidence="9" id="KW-1185">Reference proteome</keyword>
<evidence type="ECO:0000313" key="9">
    <source>
        <dbReference type="Proteomes" id="UP000050517"/>
    </source>
</evidence>
<dbReference type="GO" id="GO:0006282">
    <property type="term" value="P:regulation of DNA repair"/>
    <property type="evidence" value="ECO:0007669"/>
    <property type="project" value="UniProtKB-UniRule"/>
</dbReference>